<sequence length="406" mass="45397">MVRRIDDNGLVLSIVKLNGKLELHFVSDDTFSAQYTLYGTDIEDTVEMDHAREAAAGQPVVSLGLEMFIENAQGFLDVRFEGAVGSMLAFQYDGRDGEDPSGYDDTAILRLEPPPGIAAGAISNLRAPLQGDGPLLGGQEARGARDDAKVQSLRQGTRSAQVQTMETLVTHSGVQTKRKRIVNTGAQDATAPRPPRKMSAFMPPNVDIPGMQQSTSTETNSTWKRLTPSTEVPHTFTNAVATVFQTFNEPRDPYCQKRLAEPAADYRAYKHIFIEGYRNGDDKEEEGRLHVDLAHHVLLWESYDDYDRGAKLTLDRLDLPRCEVVHKRLEHAHYFGDHTIQLSQNNSDCTFFCMDYKIYETRIYGNIVGNGDERFHFQGDGRVLVVLDAIEKCLELKARSVAPRMD</sequence>
<evidence type="ECO:0000313" key="1">
    <source>
        <dbReference type="EMBL" id="QRC90712.1"/>
    </source>
</evidence>
<proteinExistence type="predicted"/>
<accession>A0A7U2EQH2</accession>
<name>A0A7U2EQH2_PHANO</name>
<organism evidence="1 2">
    <name type="scientific">Phaeosphaeria nodorum (strain SN15 / ATCC MYA-4574 / FGSC 10173)</name>
    <name type="common">Glume blotch fungus</name>
    <name type="synonym">Parastagonospora nodorum</name>
    <dbReference type="NCBI Taxonomy" id="321614"/>
    <lineage>
        <taxon>Eukaryota</taxon>
        <taxon>Fungi</taxon>
        <taxon>Dikarya</taxon>
        <taxon>Ascomycota</taxon>
        <taxon>Pezizomycotina</taxon>
        <taxon>Dothideomycetes</taxon>
        <taxon>Pleosporomycetidae</taxon>
        <taxon>Pleosporales</taxon>
        <taxon>Pleosporineae</taxon>
        <taxon>Phaeosphaeriaceae</taxon>
        <taxon>Parastagonospora</taxon>
    </lineage>
</organism>
<keyword evidence="2" id="KW-1185">Reference proteome</keyword>
<gene>
    <name evidence="1" type="ORF">JI435_425880</name>
</gene>
<dbReference type="OrthoDB" id="3747522at2759"/>
<dbReference type="RefSeq" id="XP_001790922.1">
    <property type="nucleotide sequence ID" value="XM_001790870.1"/>
</dbReference>
<dbReference type="Proteomes" id="UP000663193">
    <property type="component" value="Chromosome 1"/>
</dbReference>
<reference evidence="2" key="1">
    <citation type="journal article" date="2021" name="BMC Genomics">
        <title>Chromosome-level genome assembly and manually-curated proteome of model necrotroph Parastagonospora nodorum Sn15 reveals a genome-wide trove of candidate effector homologs, and redundancy of virulence-related functions within an accessory chromosome.</title>
        <authorList>
            <person name="Bertazzoni S."/>
            <person name="Jones D.A.B."/>
            <person name="Phan H.T."/>
            <person name="Tan K.-C."/>
            <person name="Hane J.K."/>
        </authorList>
    </citation>
    <scope>NUCLEOTIDE SEQUENCE [LARGE SCALE GENOMIC DNA]</scope>
    <source>
        <strain evidence="2">SN15 / ATCC MYA-4574 / FGSC 10173)</strain>
    </source>
</reference>
<dbReference type="OMA" id="RECLEWR"/>
<dbReference type="AlphaFoldDB" id="A0A7U2EQH2"/>
<dbReference type="KEGG" id="pno:SNOG_00231"/>
<evidence type="ECO:0000313" key="2">
    <source>
        <dbReference type="Proteomes" id="UP000663193"/>
    </source>
</evidence>
<dbReference type="VEuPathDB" id="FungiDB:JI435_425880"/>
<dbReference type="EMBL" id="CP069023">
    <property type="protein sequence ID" value="QRC90712.1"/>
    <property type="molecule type" value="Genomic_DNA"/>
</dbReference>
<protein>
    <submittedName>
        <fullName evidence="1">Uncharacterized protein</fullName>
    </submittedName>
</protein>